<dbReference type="GO" id="GO:0016405">
    <property type="term" value="F:CoA-ligase activity"/>
    <property type="evidence" value="ECO:0007669"/>
    <property type="project" value="UniProtKB-ARBA"/>
</dbReference>
<dbReference type="EMBL" id="PDJG01000001">
    <property type="protein sequence ID" value="PFG35095.1"/>
    <property type="molecule type" value="Genomic_DNA"/>
</dbReference>
<evidence type="ECO:0000256" key="1">
    <source>
        <dbReference type="ARBA" id="ARBA00006432"/>
    </source>
</evidence>
<dbReference type="InterPro" id="IPR025110">
    <property type="entry name" value="AMP-bd_C"/>
</dbReference>
<dbReference type="OrthoDB" id="9803968at2"/>
<keyword evidence="3" id="KW-0547">Nucleotide-binding</keyword>
<evidence type="ECO:0000256" key="4">
    <source>
        <dbReference type="ARBA" id="ARBA00022840"/>
    </source>
</evidence>
<evidence type="ECO:0000259" key="5">
    <source>
        <dbReference type="Pfam" id="PF00501"/>
    </source>
</evidence>
<gene>
    <name evidence="7" type="ORF">ATL42_3029</name>
</gene>
<keyword evidence="2" id="KW-0436">Ligase</keyword>
<dbReference type="Pfam" id="PF00501">
    <property type="entry name" value="AMP-binding"/>
    <property type="match status" value="1"/>
</dbReference>
<dbReference type="Gene3D" id="3.30.300.30">
    <property type="match status" value="1"/>
</dbReference>
<evidence type="ECO:0000256" key="3">
    <source>
        <dbReference type="ARBA" id="ARBA00022741"/>
    </source>
</evidence>
<dbReference type="GO" id="GO:0004321">
    <property type="term" value="F:fatty-acyl-CoA synthase activity"/>
    <property type="evidence" value="ECO:0007669"/>
    <property type="project" value="TreeGrafter"/>
</dbReference>
<dbReference type="PANTHER" id="PTHR43605">
    <property type="entry name" value="ACYL-COENZYME A SYNTHETASE"/>
    <property type="match status" value="1"/>
</dbReference>
<evidence type="ECO:0000256" key="2">
    <source>
        <dbReference type="ARBA" id="ARBA00022598"/>
    </source>
</evidence>
<protein>
    <submittedName>
        <fullName evidence="7">Acetyl-CoA synthetase</fullName>
    </submittedName>
</protein>
<reference evidence="7 8" key="1">
    <citation type="submission" date="2017-10" db="EMBL/GenBank/DDBJ databases">
        <title>Sequencing the genomes of 1000 actinobacteria strains.</title>
        <authorList>
            <person name="Klenk H.-P."/>
        </authorList>
    </citation>
    <scope>NUCLEOTIDE SEQUENCE [LARGE SCALE GENOMIC DNA]</scope>
    <source>
        <strain evidence="7 8">DSM 18966</strain>
    </source>
</reference>
<feature type="domain" description="AMP-binding enzyme C-terminal" evidence="6">
    <location>
        <begin position="463"/>
        <end position="541"/>
    </location>
</feature>
<dbReference type="GO" id="GO:0015645">
    <property type="term" value="F:fatty acid ligase activity"/>
    <property type="evidence" value="ECO:0007669"/>
    <property type="project" value="TreeGrafter"/>
</dbReference>
<dbReference type="InterPro" id="IPR051087">
    <property type="entry name" value="Mitochondrial_ACSM"/>
</dbReference>
<comment type="caution">
    <text evidence="7">The sequence shown here is derived from an EMBL/GenBank/DDBJ whole genome shotgun (WGS) entry which is preliminary data.</text>
</comment>
<sequence length="560" mass="61888">MLVGLHTDYLTEDLAEDGHPVSFELSCPPGFNFAYDVVDRLGTETPDRRALRWCNDEGERADYTFGDVQRLSDQAASYFLAQGIRKGDRVLLILKRHAQFWWAITALHKIGAIAVPATNQLLRYDLVFRLNEADISAVVCTLEGDVAAEVEAAEAETGRTLLKVGVRGERHGWDDLDAGMAAAAPFVKPAPEDLPAVDDAMLLYFTSGTTAQPKMVVHDYSYPIAHIATAKYWHRVDPDGLHLTVSETGWAKSVWGKLYGQWFMETCVDVYDFERFDPVRLLKHLEEARVTTFCAAPTVYRFLITHDLASYDLSALTHCTIAGEAMNPVVYESFREQTGIELKEGYGQTEMTLAVVTNYWQATKPGSMGLPSAGYDVVLLTDDGTEAGVDEDGEICLRLPEGTKPIGLFTGYAGDPATTASVWHDGFYHTHDLARRDADGYFWYVGRTDDMIKTSGYRVGPFEVESVVMAHPAVVECAITGAPDEVRGIVVKATIILGNGYEPSSALVKDIQTFVKHRTAPYKYPRIIEFVETMPTTVSGKIRRVVIREESERAAGGDAG</sequence>
<dbReference type="Proteomes" id="UP000225548">
    <property type="component" value="Unassembled WGS sequence"/>
</dbReference>
<keyword evidence="4" id="KW-0067">ATP-binding</keyword>
<name>A0A2A9E9Z5_9MICO</name>
<evidence type="ECO:0000313" key="7">
    <source>
        <dbReference type="EMBL" id="PFG35095.1"/>
    </source>
</evidence>
<dbReference type="GO" id="GO:0005524">
    <property type="term" value="F:ATP binding"/>
    <property type="evidence" value="ECO:0007669"/>
    <property type="project" value="UniProtKB-KW"/>
</dbReference>
<comment type="similarity">
    <text evidence="1">Belongs to the ATP-dependent AMP-binding enzyme family.</text>
</comment>
<dbReference type="FunFam" id="3.30.300.30:FF:000005">
    <property type="entry name" value="Acyl-coenzyme A synthetase ACSM5, mitochondrial"/>
    <property type="match status" value="1"/>
</dbReference>
<dbReference type="InterPro" id="IPR042099">
    <property type="entry name" value="ANL_N_sf"/>
</dbReference>
<dbReference type="GO" id="GO:0006637">
    <property type="term" value="P:acyl-CoA metabolic process"/>
    <property type="evidence" value="ECO:0007669"/>
    <property type="project" value="TreeGrafter"/>
</dbReference>
<dbReference type="Gene3D" id="3.40.50.12780">
    <property type="entry name" value="N-terminal domain of ligase-like"/>
    <property type="match status" value="1"/>
</dbReference>
<feature type="domain" description="AMP-dependent synthetase/ligase" evidence="5">
    <location>
        <begin position="43"/>
        <end position="400"/>
    </location>
</feature>
<dbReference type="SUPFAM" id="SSF56801">
    <property type="entry name" value="Acetyl-CoA synthetase-like"/>
    <property type="match status" value="1"/>
</dbReference>
<evidence type="ECO:0000313" key="8">
    <source>
        <dbReference type="Proteomes" id="UP000225548"/>
    </source>
</evidence>
<dbReference type="InterPro" id="IPR045851">
    <property type="entry name" value="AMP-bd_C_sf"/>
</dbReference>
<dbReference type="RefSeq" id="WP_098456030.1">
    <property type="nucleotide sequence ID" value="NZ_PDJG01000001.1"/>
</dbReference>
<dbReference type="Pfam" id="PF13193">
    <property type="entry name" value="AMP-binding_C"/>
    <property type="match status" value="1"/>
</dbReference>
<organism evidence="7 8">
    <name type="scientific">Sanguibacter antarcticus</name>
    <dbReference type="NCBI Taxonomy" id="372484"/>
    <lineage>
        <taxon>Bacteria</taxon>
        <taxon>Bacillati</taxon>
        <taxon>Actinomycetota</taxon>
        <taxon>Actinomycetes</taxon>
        <taxon>Micrococcales</taxon>
        <taxon>Sanguibacteraceae</taxon>
        <taxon>Sanguibacter</taxon>
    </lineage>
</organism>
<accession>A0A2A9E9Z5</accession>
<dbReference type="InterPro" id="IPR000873">
    <property type="entry name" value="AMP-dep_synth/lig_dom"/>
</dbReference>
<keyword evidence="8" id="KW-1185">Reference proteome</keyword>
<dbReference type="AlphaFoldDB" id="A0A2A9E9Z5"/>
<proteinExistence type="inferred from homology"/>
<dbReference type="GO" id="GO:0006633">
    <property type="term" value="P:fatty acid biosynthetic process"/>
    <property type="evidence" value="ECO:0007669"/>
    <property type="project" value="TreeGrafter"/>
</dbReference>
<dbReference type="PANTHER" id="PTHR43605:SF10">
    <property type="entry name" value="ACYL-COA SYNTHETASE MEDIUM CHAIN FAMILY MEMBER 3"/>
    <property type="match status" value="1"/>
</dbReference>
<evidence type="ECO:0000259" key="6">
    <source>
        <dbReference type="Pfam" id="PF13193"/>
    </source>
</evidence>